<dbReference type="AlphaFoldDB" id="A0AAD8Q811"/>
<dbReference type="RefSeq" id="XP_060417773.1">
    <property type="nucleotide sequence ID" value="XM_060552748.1"/>
</dbReference>
<feature type="compositionally biased region" description="Polar residues" evidence="1">
    <location>
        <begin position="1"/>
        <end position="10"/>
    </location>
</feature>
<dbReference type="Proteomes" id="UP001230504">
    <property type="component" value="Unassembled WGS sequence"/>
</dbReference>
<sequence length="153" mass="16635">MSSASANSSGKLDKPNPRCEASGCQKACDPGSRPRCRKSPYCQEHLLECPTGCPHRRTLGFTMLASLIVSAGTTSPPRSAKLGSTVPYSQHVEPLGRTHGQLRRLVPQGYCRLPRLRTTVKSASASWGTLAIASPGFIPELIRRLMHCYQTSR</sequence>
<dbReference type="GeneID" id="85436988"/>
<comment type="caution">
    <text evidence="2">The sequence shown here is derived from an EMBL/GenBank/DDBJ whole genome shotgun (WGS) entry which is preliminary data.</text>
</comment>
<organism evidence="2 3">
    <name type="scientific">Colletotrichum navitas</name>
    <dbReference type="NCBI Taxonomy" id="681940"/>
    <lineage>
        <taxon>Eukaryota</taxon>
        <taxon>Fungi</taxon>
        <taxon>Dikarya</taxon>
        <taxon>Ascomycota</taxon>
        <taxon>Pezizomycotina</taxon>
        <taxon>Sordariomycetes</taxon>
        <taxon>Hypocreomycetidae</taxon>
        <taxon>Glomerellales</taxon>
        <taxon>Glomerellaceae</taxon>
        <taxon>Colletotrichum</taxon>
        <taxon>Colletotrichum graminicola species complex</taxon>
    </lineage>
</organism>
<proteinExistence type="predicted"/>
<reference evidence="2" key="1">
    <citation type="submission" date="2021-06" db="EMBL/GenBank/DDBJ databases">
        <title>Comparative genomics, transcriptomics and evolutionary studies reveal genomic signatures of adaptation to plant cell wall in hemibiotrophic fungi.</title>
        <authorList>
            <consortium name="DOE Joint Genome Institute"/>
            <person name="Baroncelli R."/>
            <person name="Diaz J.F."/>
            <person name="Benocci T."/>
            <person name="Peng M."/>
            <person name="Battaglia E."/>
            <person name="Haridas S."/>
            <person name="Andreopoulos W."/>
            <person name="Labutti K."/>
            <person name="Pangilinan J."/>
            <person name="Floch G.L."/>
            <person name="Makela M.R."/>
            <person name="Henrissat B."/>
            <person name="Grigoriev I.V."/>
            <person name="Crouch J.A."/>
            <person name="De Vries R.P."/>
            <person name="Sukno S.A."/>
            <person name="Thon M.R."/>
        </authorList>
    </citation>
    <scope>NUCLEOTIDE SEQUENCE</scope>
    <source>
        <strain evidence="2">CBS 125086</strain>
    </source>
</reference>
<protein>
    <submittedName>
        <fullName evidence="2">Uncharacterized protein</fullName>
    </submittedName>
</protein>
<evidence type="ECO:0000313" key="3">
    <source>
        <dbReference type="Proteomes" id="UP001230504"/>
    </source>
</evidence>
<evidence type="ECO:0000313" key="2">
    <source>
        <dbReference type="EMBL" id="KAK1596936.1"/>
    </source>
</evidence>
<dbReference type="EMBL" id="JAHLJV010000010">
    <property type="protein sequence ID" value="KAK1596936.1"/>
    <property type="molecule type" value="Genomic_DNA"/>
</dbReference>
<gene>
    <name evidence="2" type="ORF">LY79DRAFT_36228</name>
</gene>
<keyword evidence="3" id="KW-1185">Reference proteome</keyword>
<accession>A0AAD8Q811</accession>
<feature type="region of interest" description="Disordered" evidence="1">
    <location>
        <begin position="1"/>
        <end position="23"/>
    </location>
</feature>
<evidence type="ECO:0000256" key="1">
    <source>
        <dbReference type="SAM" id="MobiDB-lite"/>
    </source>
</evidence>
<name>A0AAD8Q811_9PEZI</name>